<evidence type="ECO:0000256" key="1">
    <source>
        <dbReference type="ARBA" id="ARBA00006739"/>
    </source>
</evidence>
<proteinExistence type="inferred from homology"/>
<evidence type="ECO:0000256" key="2">
    <source>
        <dbReference type="ARBA" id="ARBA00022676"/>
    </source>
</evidence>
<dbReference type="EMBL" id="FNZZ01000004">
    <property type="protein sequence ID" value="SEL57989.1"/>
    <property type="molecule type" value="Genomic_DNA"/>
</dbReference>
<organism evidence="5 6">
    <name type="scientific">Sphingomonas palmae</name>
    <dbReference type="NCBI Taxonomy" id="1855283"/>
    <lineage>
        <taxon>Bacteria</taxon>
        <taxon>Pseudomonadati</taxon>
        <taxon>Pseudomonadota</taxon>
        <taxon>Alphaproteobacteria</taxon>
        <taxon>Sphingomonadales</taxon>
        <taxon>Sphingomonadaceae</taxon>
        <taxon>Sphingomonas</taxon>
    </lineage>
</organism>
<dbReference type="InterPro" id="IPR001173">
    <property type="entry name" value="Glyco_trans_2-like"/>
</dbReference>
<dbReference type="STRING" id="1855283.SAMN05216382_2204"/>
<dbReference type="AlphaFoldDB" id="A0A1H7RD25"/>
<evidence type="ECO:0000313" key="6">
    <source>
        <dbReference type="Proteomes" id="UP000199214"/>
    </source>
</evidence>
<keyword evidence="6" id="KW-1185">Reference proteome</keyword>
<dbReference type="InterPro" id="IPR029044">
    <property type="entry name" value="Nucleotide-diphossugar_trans"/>
</dbReference>
<dbReference type="InterPro" id="IPR050834">
    <property type="entry name" value="Glycosyltransf_2"/>
</dbReference>
<dbReference type="Proteomes" id="UP000199214">
    <property type="component" value="Unassembled WGS sequence"/>
</dbReference>
<dbReference type="SUPFAM" id="SSF53448">
    <property type="entry name" value="Nucleotide-diphospho-sugar transferases"/>
    <property type="match status" value="1"/>
</dbReference>
<name>A0A1H7RD25_9SPHN</name>
<reference evidence="6" key="1">
    <citation type="submission" date="2016-10" db="EMBL/GenBank/DDBJ databases">
        <authorList>
            <person name="Varghese N."/>
            <person name="Submissions S."/>
        </authorList>
    </citation>
    <scope>NUCLEOTIDE SEQUENCE [LARGE SCALE GENOMIC DNA]</scope>
    <source>
        <strain evidence="6">JS21-1</strain>
    </source>
</reference>
<dbReference type="PANTHER" id="PTHR43685">
    <property type="entry name" value="GLYCOSYLTRANSFERASE"/>
    <property type="match status" value="1"/>
</dbReference>
<keyword evidence="3 5" id="KW-0808">Transferase</keyword>
<gene>
    <name evidence="5" type="ORF">SAMN05216382_2204</name>
</gene>
<dbReference type="Gene3D" id="3.90.550.10">
    <property type="entry name" value="Spore Coat Polysaccharide Biosynthesis Protein SpsA, Chain A"/>
    <property type="match status" value="1"/>
</dbReference>
<dbReference type="OrthoDB" id="9807795at2"/>
<evidence type="ECO:0000259" key="4">
    <source>
        <dbReference type="Pfam" id="PF00535"/>
    </source>
</evidence>
<sequence>MSAAPNVSVIMAAYNGARLIEETLASVARQTMGDYEVIVVDDCSSDDTRDVVARWPDPRVRLIALAQNGGPVRARNHALAHARGRYIAALDQDDLCHPERFARQVAFMDAHRHVALAGTATQVLSDSGIAPSRQSPVTTPASVGWLLRFSNPLVWSSVMVRGEVARALDPFTRPDMLYAEDFDLYHRVAALGQVARIDEALVTYRSHAGGCSQRYEDIMLASAERVLGESLNDTFGGMAPAAARLFVRHLMHGEPVPDGETLGRLAALLDHARLRYLATAAADARDRRLIARETRRVWAQVVRAGLRRGTIGLRDAIAAGPVATVARVDRLAWSRMIGQVRPWLATG</sequence>
<keyword evidence="2" id="KW-0328">Glycosyltransferase</keyword>
<feature type="domain" description="Glycosyltransferase 2-like" evidence="4">
    <location>
        <begin position="8"/>
        <end position="128"/>
    </location>
</feature>
<evidence type="ECO:0000313" key="5">
    <source>
        <dbReference type="EMBL" id="SEL57989.1"/>
    </source>
</evidence>
<dbReference type="RefSeq" id="WP_093006246.1">
    <property type="nucleotide sequence ID" value="NZ_FNZZ01000004.1"/>
</dbReference>
<protein>
    <submittedName>
        <fullName evidence="5">Glycosyl transferase family 2</fullName>
    </submittedName>
</protein>
<dbReference type="CDD" id="cd00761">
    <property type="entry name" value="Glyco_tranf_GTA_type"/>
    <property type="match status" value="1"/>
</dbReference>
<evidence type="ECO:0000256" key="3">
    <source>
        <dbReference type="ARBA" id="ARBA00022679"/>
    </source>
</evidence>
<comment type="similarity">
    <text evidence="1">Belongs to the glycosyltransferase 2 family.</text>
</comment>
<dbReference type="PANTHER" id="PTHR43685:SF5">
    <property type="entry name" value="GLYCOSYLTRANSFERASE EPSE-RELATED"/>
    <property type="match status" value="1"/>
</dbReference>
<dbReference type="Pfam" id="PF00535">
    <property type="entry name" value="Glycos_transf_2"/>
    <property type="match status" value="1"/>
</dbReference>
<dbReference type="GO" id="GO:0016757">
    <property type="term" value="F:glycosyltransferase activity"/>
    <property type="evidence" value="ECO:0007669"/>
    <property type="project" value="UniProtKB-KW"/>
</dbReference>
<accession>A0A1H7RD25</accession>